<dbReference type="AlphaFoldDB" id="A0A2T5J436"/>
<dbReference type="SMART" id="SM00387">
    <property type="entry name" value="HATPase_c"/>
    <property type="match status" value="1"/>
</dbReference>
<dbReference type="SUPFAM" id="SSF55781">
    <property type="entry name" value="GAF domain-like"/>
    <property type="match status" value="1"/>
</dbReference>
<dbReference type="Gene3D" id="3.30.565.10">
    <property type="entry name" value="Histidine kinase-like ATPase, C-terminal domain"/>
    <property type="match status" value="1"/>
</dbReference>
<feature type="domain" description="Response regulatory" evidence="10">
    <location>
        <begin position="658"/>
        <end position="765"/>
    </location>
</feature>
<dbReference type="NCBIfam" id="TIGR00229">
    <property type="entry name" value="sensory_box"/>
    <property type="match status" value="1"/>
</dbReference>
<feature type="modified residue" description="4-aspartylphosphate" evidence="8">
    <location>
        <position position="582"/>
    </location>
</feature>
<keyword evidence="3 8" id="KW-0597">Phosphoprotein</keyword>
<dbReference type="EMBL" id="QAON01000001">
    <property type="protein sequence ID" value="PTQ91362.1"/>
    <property type="molecule type" value="Genomic_DNA"/>
</dbReference>
<dbReference type="Pfam" id="PF00512">
    <property type="entry name" value="HisKA"/>
    <property type="match status" value="1"/>
</dbReference>
<dbReference type="InterPro" id="IPR001789">
    <property type="entry name" value="Sig_transdc_resp-reg_receiver"/>
</dbReference>
<evidence type="ECO:0000259" key="11">
    <source>
        <dbReference type="PROSITE" id="PS50112"/>
    </source>
</evidence>
<gene>
    <name evidence="12" type="ORF">C8N29_101435</name>
</gene>
<evidence type="ECO:0000256" key="6">
    <source>
        <dbReference type="ARBA" id="ARBA00023012"/>
    </source>
</evidence>
<feature type="domain" description="PAS" evidence="11">
    <location>
        <begin position="173"/>
        <end position="247"/>
    </location>
</feature>
<dbReference type="FunFam" id="1.10.287.130:FF:000001">
    <property type="entry name" value="Two-component sensor histidine kinase"/>
    <property type="match status" value="1"/>
</dbReference>
<dbReference type="InterPro" id="IPR035965">
    <property type="entry name" value="PAS-like_dom_sf"/>
</dbReference>
<dbReference type="SMART" id="SM00065">
    <property type="entry name" value="GAF"/>
    <property type="match status" value="1"/>
</dbReference>
<reference evidence="12 13" key="1">
    <citation type="submission" date="2018-04" db="EMBL/GenBank/DDBJ databases">
        <title>Genomic Encyclopedia of Archaeal and Bacterial Type Strains, Phase II (KMG-II): from individual species to whole genera.</title>
        <authorList>
            <person name="Goeker M."/>
        </authorList>
    </citation>
    <scope>NUCLEOTIDE SEQUENCE [LARGE SCALE GENOMIC DNA]</scope>
    <source>
        <strain evidence="12 13">DSM 5822</strain>
    </source>
</reference>
<keyword evidence="5" id="KW-0418">Kinase</keyword>
<feature type="modified residue" description="4-aspartylphosphate" evidence="8">
    <location>
        <position position="706"/>
    </location>
</feature>
<dbReference type="CDD" id="cd00130">
    <property type="entry name" value="PAS"/>
    <property type="match status" value="1"/>
</dbReference>
<keyword evidence="4" id="KW-0808">Transferase</keyword>
<proteinExistence type="predicted"/>
<dbReference type="InterPro" id="IPR000014">
    <property type="entry name" value="PAS"/>
</dbReference>
<evidence type="ECO:0000256" key="7">
    <source>
        <dbReference type="ARBA" id="ARBA00023136"/>
    </source>
</evidence>
<dbReference type="SMART" id="SM00388">
    <property type="entry name" value="HisKA"/>
    <property type="match status" value="1"/>
</dbReference>
<evidence type="ECO:0000259" key="10">
    <source>
        <dbReference type="PROSITE" id="PS50110"/>
    </source>
</evidence>
<dbReference type="InterPro" id="IPR036890">
    <property type="entry name" value="HATPase_C_sf"/>
</dbReference>
<dbReference type="FunFam" id="3.30.565.10:FF:000006">
    <property type="entry name" value="Sensor histidine kinase WalK"/>
    <property type="match status" value="1"/>
</dbReference>
<evidence type="ECO:0000313" key="13">
    <source>
        <dbReference type="Proteomes" id="UP000244223"/>
    </source>
</evidence>
<dbReference type="SUPFAM" id="SSF55874">
    <property type="entry name" value="ATPase domain of HSP90 chaperone/DNA topoisomerase II/histidine kinase"/>
    <property type="match status" value="1"/>
</dbReference>
<evidence type="ECO:0000256" key="8">
    <source>
        <dbReference type="PROSITE-ProRule" id="PRU00169"/>
    </source>
</evidence>
<dbReference type="SMART" id="SM00091">
    <property type="entry name" value="PAS"/>
    <property type="match status" value="1"/>
</dbReference>
<evidence type="ECO:0000259" key="9">
    <source>
        <dbReference type="PROSITE" id="PS50109"/>
    </source>
</evidence>
<dbReference type="GO" id="GO:0005886">
    <property type="term" value="C:plasma membrane"/>
    <property type="evidence" value="ECO:0007669"/>
    <property type="project" value="UniProtKB-ARBA"/>
</dbReference>
<dbReference type="GO" id="GO:0000155">
    <property type="term" value="F:phosphorelay sensor kinase activity"/>
    <property type="evidence" value="ECO:0007669"/>
    <property type="project" value="InterPro"/>
</dbReference>
<protein>
    <recommendedName>
        <fullName evidence="2">histidine kinase</fullName>
        <ecNumber evidence="2">2.7.13.3</ecNumber>
    </recommendedName>
</protein>
<dbReference type="PRINTS" id="PR00344">
    <property type="entry name" value="BCTRLSENSOR"/>
</dbReference>
<dbReference type="OrthoDB" id="335833at2"/>
<dbReference type="PROSITE" id="PS50112">
    <property type="entry name" value="PAS"/>
    <property type="match status" value="1"/>
</dbReference>
<dbReference type="InterPro" id="IPR003594">
    <property type="entry name" value="HATPase_dom"/>
</dbReference>
<organism evidence="12 13">
    <name type="scientific">Agitococcus lubricus</name>
    <dbReference type="NCBI Taxonomy" id="1077255"/>
    <lineage>
        <taxon>Bacteria</taxon>
        <taxon>Pseudomonadati</taxon>
        <taxon>Pseudomonadota</taxon>
        <taxon>Gammaproteobacteria</taxon>
        <taxon>Moraxellales</taxon>
        <taxon>Moraxellaceae</taxon>
        <taxon>Agitococcus</taxon>
    </lineage>
</organism>
<dbReference type="RefSeq" id="WP_107864375.1">
    <property type="nucleotide sequence ID" value="NZ_QAON01000001.1"/>
</dbReference>
<dbReference type="SUPFAM" id="SSF47384">
    <property type="entry name" value="Homodimeric domain of signal transducing histidine kinase"/>
    <property type="match status" value="1"/>
</dbReference>
<comment type="caution">
    <text evidence="12">The sequence shown here is derived from an EMBL/GenBank/DDBJ whole genome shotgun (WGS) entry which is preliminary data.</text>
</comment>
<dbReference type="SMART" id="SM00448">
    <property type="entry name" value="REC"/>
    <property type="match status" value="2"/>
</dbReference>
<evidence type="ECO:0000313" key="12">
    <source>
        <dbReference type="EMBL" id="PTQ91362.1"/>
    </source>
</evidence>
<dbReference type="PANTHER" id="PTHR43547">
    <property type="entry name" value="TWO-COMPONENT HISTIDINE KINASE"/>
    <property type="match status" value="1"/>
</dbReference>
<feature type="domain" description="Response regulatory" evidence="10">
    <location>
        <begin position="533"/>
        <end position="650"/>
    </location>
</feature>
<dbReference type="InterPro" id="IPR005467">
    <property type="entry name" value="His_kinase_dom"/>
</dbReference>
<dbReference type="SUPFAM" id="SSF55785">
    <property type="entry name" value="PYP-like sensor domain (PAS domain)"/>
    <property type="match status" value="1"/>
</dbReference>
<dbReference type="InterPro" id="IPR003661">
    <property type="entry name" value="HisK_dim/P_dom"/>
</dbReference>
<keyword evidence="6" id="KW-0902">Two-component regulatory system</keyword>
<sequence>MQIPKLPANEAERLKVLYDLQILDTPREERFDRLVRITQSLFNVPIALIGLIDEERQWYKSCVGLPNTEVDRNGSFCAHAILSPDTLYIPDARLDSRFADHPAVLGAPYVRFYVGAPLILKERYCLGTLCLVDYEPRHLSDEQLKLLRDLADLVQQQLETQLSLDLEKMLSEEKARHQLLFETMIDGIAIIDQYGHIENSNLALQTLLGLSANTLYHMPLQQLFASHCHRDYQDYLNQCVQQYQTGQINHRCELQIRHQEGHFIDVELLFSPMRLHERLLFTAIIRDMTERKAIERMKNEFISTVSHELRTPLTSIRGAIGLVLSKAAEGLSPKAKMLLNTASRNSERLSLLINDILDLEKIESGKLDFDLKPIDLAQLIQQAITGNEGYAVNHQVALVLAETLVTAPVYADDHRLLQVFSNLISNAIKYSPPQGRVELRLQDQDEQWRIGVRDHGRGIPEAFRERIFQRFAQADASDTREKNGTGLGLTISKAIIERHGGNIAYHSVIGEGTEFFFTLPKLVSTASEASQAHILICEDNADVALILSELLAQESMSSEIAYTAHQAKARLAQQHYDAMLLDLNLPDQDGMELLLELRQNPDYAQLPIVIVSGRAEQHSKQLVDESVAVIEWLQKPIDRQLLRHALNRCLSSEIQKPSILHIEDEPDVIQVTQMLVAEVADYYFAVSVEQARSLLQQRTFDLVILDLNLPDGSGLELLSAINVNSQVLVFTGTEMSSVLSEQIGLALTKASTSNQQLLNTIKKLIAKNESQHD</sequence>
<evidence type="ECO:0000256" key="3">
    <source>
        <dbReference type="ARBA" id="ARBA00022553"/>
    </source>
</evidence>
<dbReference type="InterPro" id="IPR003018">
    <property type="entry name" value="GAF"/>
</dbReference>
<dbReference type="Gene3D" id="1.10.287.130">
    <property type="match status" value="1"/>
</dbReference>
<dbReference type="CDD" id="cd00082">
    <property type="entry name" value="HisKA"/>
    <property type="match status" value="1"/>
</dbReference>
<dbReference type="PROSITE" id="PS50109">
    <property type="entry name" value="HIS_KIN"/>
    <property type="match status" value="1"/>
</dbReference>
<feature type="domain" description="Histidine kinase" evidence="9">
    <location>
        <begin position="304"/>
        <end position="523"/>
    </location>
</feature>
<evidence type="ECO:0000256" key="5">
    <source>
        <dbReference type="ARBA" id="ARBA00022777"/>
    </source>
</evidence>
<dbReference type="CDD" id="cd17546">
    <property type="entry name" value="REC_hyHK_CKI1_RcsC-like"/>
    <property type="match status" value="1"/>
</dbReference>
<comment type="catalytic activity">
    <reaction evidence="1">
        <text>ATP + protein L-histidine = ADP + protein N-phospho-L-histidine.</text>
        <dbReference type="EC" id="2.7.13.3"/>
    </reaction>
</comment>
<name>A0A2T5J436_9GAMM</name>
<dbReference type="Gene3D" id="3.30.450.40">
    <property type="match status" value="1"/>
</dbReference>
<dbReference type="SUPFAM" id="SSF52172">
    <property type="entry name" value="CheY-like"/>
    <property type="match status" value="2"/>
</dbReference>
<dbReference type="Pfam" id="PF01590">
    <property type="entry name" value="GAF"/>
    <property type="match status" value="1"/>
</dbReference>
<dbReference type="InterPro" id="IPR004358">
    <property type="entry name" value="Sig_transdc_His_kin-like_C"/>
</dbReference>
<dbReference type="PANTHER" id="PTHR43547:SF2">
    <property type="entry name" value="HYBRID SIGNAL TRANSDUCTION HISTIDINE KINASE C"/>
    <property type="match status" value="1"/>
</dbReference>
<dbReference type="EC" id="2.7.13.3" evidence="2"/>
<evidence type="ECO:0000256" key="4">
    <source>
        <dbReference type="ARBA" id="ARBA00022679"/>
    </source>
</evidence>
<dbReference type="CDD" id="cd00075">
    <property type="entry name" value="HATPase"/>
    <property type="match status" value="1"/>
</dbReference>
<evidence type="ECO:0000256" key="1">
    <source>
        <dbReference type="ARBA" id="ARBA00000085"/>
    </source>
</evidence>
<accession>A0A2T5J436</accession>
<dbReference type="Pfam" id="PF00072">
    <property type="entry name" value="Response_reg"/>
    <property type="match status" value="2"/>
</dbReference>
<dbReference type="Pfam" id="PF02518">
    <property type="entry name" value="HATPase_c"/>
    <property type="match status" value="1"/>
</dbReference>
<evidence type="ECO:0000256" key="2">
    <source>
        <dbReference type="ARBA" id="ARBA00012438"/>
    </source>
</evidence>
<keyword evidence="7" id="KW-0472">Membrane</keyword>
<keyword evidence="13" id="KW-1185">Reference proteome</keyword>
<dbReference type="InterPro" id="IPR036097">
    <property type="entry name" value="HisK_dim/P_sf"/>
</dbReference>
<dbReference type="Pfam" id="PF13426">
    <property type="entry name" value="PAS_9"/>
    <property type="match status" value="1"/>
</dbReference>
<dbReference type="Gene3D" id="3.40.50.2300">
    <property type="match status" value="2"/>
</dbReference>
<dbReference type="Gene3D" id="3.30.450.20">
    <property type="entry name" value="PAS domain"/>
    <property type="match status" value="1"/>
</dbReference>
<dbReference type="InterPro" id="IPR011006">
    <property type="entry name" value="CheY-like_superfamily"/>
</dbReference>
<dbReference type="Proteomes" id="UP000244223">
    <property type="component" value="Unassembled WGS sequence"/>
</dbReference>
<dbReference type="InterPro" id="IPR029016">
    <property type="entry name" value="GAF-like_dom_sf"/>
</dbReference>
<dbReference type="PROSITE" id="PS50110">
    <property type="entry name" value="RESPONSE_REGULATORY"/>
    <property type="match status" value="2"/>
</dbReference>